<evidence type="ECO:0000256" key="1">
    <source>
        <dbReference type="SAM" id="Phobius"/>
    </source>
</evidence>
<keyword evidence="1" id="KW-1133">Transmembrane helix</keyword>
<proteinExistence type="predicted"/>
<evidence type="ECO:0000313" key="3">
    <source>
        <dbReference type="Proteomes" id="UP001179121"/>
    </source>
</evidence>
<organism evidence="2 3">
    <name type="scientific">Nitrospira tepida</name>
    <dbReference type="NCBI Taxonomy" id="2973512"/>
    <lineage>
        <taxon>Bacteria</taxon>
        <taxon>Pseudomonadati</taxon>
        <taxon>Nitrospirota</taxon>
        <taxon>Nitrospiria</taxon>
        <taxon>Nitrospirales</taxon>
        <taxon>Nitrospiraceae</taxon>
        <taxon>Nitrospira</taxon>
    </lineage>
</organism>
<keyword evidence="1" id="KW-0812">Transmembrane</keyword>
<feature type="transmembrane region" description="Helical" evidence="1">
    <location>
        <begin position="165"/>
        <end position="186"/>
    </location>
</feature>
<feature type="transmembrane region" description="Helical" evidence="1">
    <location>
        <begin position="286"/>
        <end position="305"/>
    </location>
</feature>
<feature type="transmembrane region" description="Helical" evidence="1">
    <location>
        <begin position="20"/>
        <end position="41"/>
    </location>
</feature>
<feature type="transmembrane region" description="Helical" evidence="1">
    <location>
        <begin position="105"/>
        <end position="125"/>
    </location>
</feature>
<accession>A0AA86N1F6</accession>
<dbReference type="RefSeq" id="WP_289269638.1">
    <property type="nucleotide sequence ID" value="NZ_OX365700.1"/>
</dbReference>
<dbReference type="AlphaFoldDB" id="A0AA86N1F6"/>
<evidence type="ECO:0000313" key="2">
    <source>
        <dbReference type="EMBL" id="CAI4032894.1"/>
    </source>
</evidence>
<feature type="transmembrane region" description="Helical" evidence="1">
    <location>
        <begin position="237"/>
        <end position="259"/>
    </location>
</feature>
<gene>
    <name evidence="2" type="ORF">DNFV4_03324</name>
</gene>
<sequence>MTTPMAAEKTIGRVDEQGLLFEYTIKLTLFAGLLELILYRLTSRLGMHFSKVAQEHESVRWLFKGLSSIGFVLLNVVALLVFLALGLLLVRAVHAASASWLERAIWPPVALLLVLTLAYVVLVIAQVEMGMLASVAYNAVAWLAILLLVVHYLRTHASWSQRIFVLTFFFGISGWLYFQIMSTTYGVLGIATPVPLVHEISRGGEALMVLASILSFVAFGAEGFWSRNRRQRRRVIWFGVVGGGIFLALFFIDFLLGAYDPEAAFRMRKAGEGISWIFQMGMGYTFYLPFALYLVGLLCWSYTVIKLVRMGRLAGYGIGLMFTAGYALQLSHLTLMVVLGLILLGLDRLKLAAADPQAETQESLVPSSSPLVGTHS</sequence>
<name>A0AA86N1F6_9BACT</name>
<reference evidence="2" key="1">
    <citation type="submission" date="2022-10" db="EMBL/GenBank/DDBJ databases">
        <authorList>
            <person name="Koch H."/>
        </authorList>
    </citation>
    <scope>NUCLEOTIDE SEQUENCE</scope>
    <source>
        <strain evidence="2">DNF</strain>
    </source>
</reference>
<dbReference type="KEGG" id="nti:DNFV4_03324"/>
<keyword evidence="1" id="KW-0472">Membrane</keyword>
<dbReference type="EMBL" id="OX365700">
    <property type="protein sequence ID" value="CAI4032894.1"/>
    <property type="molecule type" value="Genomic_DNA"/>
</dbReference>
<feature type="transmembrane region" description="Helical" evidence="1">
    <location>
        <begin position="69"/>
        <end position="93"/>
    </location>
</feature>
<keyword evidence="3" id="KW-1185">Reference proteome</keyword>
<feature type="transmembrane region" description="Helical" evidence="1">
    <location>
        <begin position="206"/>
        <end position="225"/>
    </location>
</feature>
<feature type="transmembrane region" description="Helical" evidence="1">
    <location>
        <begin position="131"/>
        <end position="153"/>
    </location>
</feature>
<protein>
    <submittedName>
        <fullName evidence="2">Uncharacterized protein</fullName>
    </submittedName>
</protein>
<dbReference type="Proteomes" id="UP001179121">
    <property type="component" value="Chromosome"/>
</dbReference>
<feature type="transmembrane region" description="Helical" evidence="1">
    <location>
        <begin position="326"/>
        <end position="346"/>
    </location>
</feature>